<reference evidence="3 4" key="1">
    <citation type="submission" date="2023-01" db="EMBL/GenBank/DDBJ databases">
        <title>Analysis of 21 Apiospora genomes using comparative genomics revels a genus with tremendous synthesis potential of carbohydrate active enzymes and secondary metabolites.</title>
        <authorList>
            <person name="Sorensen T."/>
        </authorList>
    </citation>
    <scope>NUCLEOTIDE SEQUENCE [LARGE SCALE GENOMIC DNA]</scope>
    <source>
        <strain evidence="3 4">CBS 135458</strain>
    </source>
</reference>
<feature type="region of interest" description="Disordered" evidence="1">
    <location>
        <begin position="23"/>
        <end position="53"/>
    </location>
</feature>
<dbReference type="EMBL" id="JAQQWL010000009">
    <property type="protein sequence ID" value="KAK8058798.1"/>
    <property type="molecule type" value="Genomic_DNA"/>
</dbReference>
<evidence type="ECO:0000256" key="1">
    <source>
        <dbReference type="SAM" id="MobiDB-lite"/>
    </source>
</evidence>
<evidence type="ECO:0000313" key="4">
    <source>
        <dbReference type="Proteomes" id="UP001480595"/>
    </source>
</evidence>
<comment type="caution">
    <text evidence="3">The sequence shown here is derived from an EMBL/GenBank/DDBJ whole genome shotgun (WGS) entry which is preliminary data.</text>
</comment>
<keyword evidence="2" id="KW-0812">Transmembrane</keyword>
<feature type="compositionally biased region" description="Polar residues" evidence="1">
    <location>
        <begin position="219"/>
        <end position="240"/>
    </location>
</feature>
<keyword evidence="2" id="KW-1133">Transmembrane helix</keyword>
<evidence type="ECO:0000313" key="3">
    <source>
        <dbReference type="EMBL" id="KAK8058798.1"/>
    </source>
</evidence>
<feature type="region of interest" description="Disordered" evidence="1">
    <location>
        <begin position="70"/>
        <end position="92"/>
    </location>
</feature>
<feature type="compositionally biased region" description="Polar residues" evidence="1">
    <location>
        <begin position="70"/>
        <end position="85"/>
    </location>
</feature>
<feature type="transmembrane region" description="Helical" evidence="2">
    <location>
        <begin position="961"/>
        <end position="982"/>
    </location>
</feature>
<protein>
    <submittedName>
        <fullName evidence="3">Uncharacterized protein</fullName>
    </submittedName>
</protein>
<organism evidence="3 4">
    <name type="scientific">Apiospora phragmitis</name>
    <dbReference type="NCBI Taxonomy" id="2905665"/>
    <lineage>
        <taxon>Eukaryota</taxon>
        <taxon>Fungi</taxon>
        <taxon>Dikarya</taxon>
        <taxon>Ascomycota</taxon>
        <taxon>Pezizomycotina</taxon>
        <taxon>Sordariomycetes</taxon>
        <taxon>Xylariomycetidae</taxon>
        <taxon>Amphisphaeriales</taxon>
        <taxon>Apiosporaceae</taxon>
        <taxon>Apiospora</taxon>
    </lineage>
</organism>
<accession>A0ABR1UIQ4</accession>
<feature type="compositionally biased region" description="Polar residues" evidence="1">
    <location>
        <begin position="256"/>
        <end position="270"/>
    </location>
</feature>
<evidence type="ECO:0000256" key="2">
    <source>
        <dbReference type="SAM" id="Phobius"/>
    </source>
</evidence>
<sequence length="983" mass="109202">MADIRWNRFTTSHHAWKQQAPWRGRLPPSFLSHSPPELVHEQTPDRPKRSLTPRGHIFRDFSEAHRNIIGNNRLKSNNPFATPTHDSSHDIPLQDLSSPSLPDSNGKMLGGQLSRRPAEFVSAYPQRLDSGRSLTHNERISQSSSMCALSSAIENVSDLSSEEVVGETTAKNQNPDASKSTVGKILHRYVETGIRRQSSHGSLNQDYVLTFPKIRGRNRNSSQPAQSHSNPPCQKPSAQDSGRAGSPAGNRHTKPLLSTPTRSVSPNKSMLDTPDDDVRTRTRPLSHEDVTITESDPSFIDEDTLRYLRHDHRSLLPMPLRVPSDANDVFADPVHQSDPRVEANSSSEGGSFFDSHSDPFKYDSREYRAVLQAAKEREISQALEVGADTECALTYPGNKPAGEDIVNANDKVDRTATRPHLAHSKGSFFDARTMDALGGYGPKPECDDGDIRMIIMTLKAQGHVLDNDSEEATKEGDWVTEATSEVGFDTGATAPSSDDGASQVIKATGSSVADISDHESDEAPLRRFNSRNHILRHPPGDITASSKRYNVRDLKDTKQRVMLPRPNIPRVNGFAHNSLRVRPDVPFRSNLHPFPPNMRPQISNPFTRRRSGYQRAEPSSYFSHARDRTKASKYDFRDSGSSYGQVSAMNQATRGTYDTLPSTSMGSINTHKVLELANAQVNPYDERRDTEIQNPGPSRDRSIEDAYFDPGEQSQPVATVSPTDNRTTPTGTNFPFPLLDLHEAQDLQMKQRESGVTDETEDSTQRYQRAMSGTVGRDMATPTQLQQPRRAYVHRNSSTRRFRRASTLSSCFSPPSWLVGGDKNGLAVLDTPTPTAGERGSMTPITNVNTANSKAPRINWFTIGQPPRQPRLLPVDKSARRNGGHAIDEPSVTDVESAEVDITSPWGCQRRKQFFYMTLVLSILPFFGVMALHGSFNTLLASYTDDKVFRLTKKQRDTIKLMLVVEAVIYILIAIIVILVHVS</sequence>
<gene>
    <name evidence="3" type="ORF">PG994_009246</name>
</gene>
<keyword evidence="2" id="KW-0472">Membrane</keyword>
<keyword evidence="4" id="KW-1185">Reference proteome</keyword>
<name>A0ABR1UIQ4_9PEZI</name>
<feature type="compositionally biased region" description="Basic and acidic residues" evidence="1">
    <location>
        <begin position="38"/>
        <end position="48"/>
    </location>
</feature>
<proteinExistence type="predicted"/>
<feature type="region of interest" description="Disordered" evidence="1">
    <location>
        <begin position="337"/>
        <end position="356"/>
    </location>
</feature>
<dbReference type="GeneID" id="92093718"/>
<dbReference type="Proteomes" id="UP001480595">
    <property type="component" value="Unassembled WGS sequence"/>
</dbReference>
<feature type="compositionally biased region" description="Polar residues" evidence="1">
    <location>
        <begin position="712"/>
        <end position="730"/>
    </location>
</feature>
<feature type="compositionally biased region" description="Basic and acidic residues" evidence="1">
    <location>
        <begin position="276"/>
        <end position="287"/>
    </location>
</feature>
<dbReference type="RefSeq" id="XP_066714244.1">
    <property type="nucleotide sequence ID" value="XM_066860655.1"/>
</dbReference>
<feature type="region of interest" description="Disordered" evidence="1">
    <location>
        <begin position="216"/>
        <end position="287"/>
    </location>
</feature>
<feature type="region of interest" description="Disordered" evidence="1">
    <location>
        <begin position="685"/>
        <end position="730"/>
    </location>
</feature>
<feature type="transmembrane region" description="Helical" evidence="2">
    <location>
        <begin position="914"/>
        <end position="940"/>
    </location>
</feature>